<accession>A0ABS8YVZ1</accession>
<feature type="transmembrane region" description="Helical" evidence="1">
    <location>
        <begin position="47"/>
        <end position="67"/>
    </location>
</feature>
<keyword evidence="1" id="KW-1133">Transmembrane helix</keyword>
<dbReference type="Proteomes" id="UP001521181">
    <property type="component" value="Unassembled WGS sequence"/>
</dbReference>
<protein>
    <submittedName>
        <fullName evidence="2">DUF2214 family protein</fullName>
    </submittedName>
</protein>
<sequence length="141" mass="14500">MDILWIKAAHLAGFAGCVLASGAKNLLLRARRIEGAGLARLVALDKVSGLSALVILASGVAMAGWLGRMPGEAAGLGLLATKVAVFVLASGAVLTTKPVLRRARQAGVLIPDRGLRLRLGFDFGAVLCIALLGLWLVHGLA</sequence>
<evidence type="ECO:0000313" key="2">
    <source>
        <dbReference type="EMBL" id="MCE5972664.1"/>
    </source>
</evidence>
<gene>
    <name evidence="2" type="ORF">LZA78_04140</name>
</gene>
<dbReference type="EMBL" id="JAJUOS010000002">
    <property type="protein sequence ID" value="MCE5972664.1"/>
    <property type="molecule type" value="Genomic_DNA"/>
</dbReference>
<feature type="transmembrane region" description="Helical" evidence="1">
    <location>
        <begin position="6"/>
        <end position="27"/>
    </location>
</feature>
<keyword evidence="1" id="KW-0472">Membrane</keyword>
<organism evidence="2 3">
    <name type="scientific">Rhodobacter flavimaris</name>
    <dbReference type="NCBI Taxonomy" id="2907145"/>
    <lineage>
        <taxon>Bacteria</taxon>
        <taxon>Pseudomonadati</taxon>
        <taxon>Pseudomonadota</taxon>
        <taxon>Alphaproteobacteria</taxon>
        <taxon>Rhodobacterales</taxon>
        <taxon>Rhodobacter group</taxon>
        <taxon>Rhodobacter</taxon>
    </lineage>
</organism>
<feature type="transmembrane region" description="Helical" evidence="1">
    <location>
        <begin position="115"/>
        <end position="137"/>
    </location>
</feature>
<dbReference type="InterPro" id="IPR018706">
    <property type="entry name" value="DUF2214_membrane"/>
</dbReference>
<dbReference type="RefSeq" id="WP_233675674.1">
    <property type="nucleotide sequence ID" value="NZ_JAJUOS010000002.1"/>
</dbReference>
<evidence type="ECO:0000313" key="3">
    <source>
        <dbReference type="Proteomes" id="UP001521181"/>
    </source>
</evidence>
<reference evidence="2 3" key="1">
    <citation type="submission" date="2021-12" db="EMBL/GenBank/DDBJ databases">
        <title>Sinirhodobacter sp. WL0062 is a bacterium isolated from seawater.</title>
        <authorList>
            <person name="Wang L."/>
            <person name="He W."/>
            <person name="Zhang D.-F."/>
        </authorList>
    </citation>
    <scope>NUCLEOTIDE SEQUENCE [LARGE SCALE GENOMIC DNA]</scope>
    <source>
        <strain evidence="2 3">WL0062</strain>
    </source>
</reference>
<feature type="transmembrane region" description="Helical" evidence="1">
    <location>
        <begin position="73"/>
        <end position="94"/>
    </location>
</feature>
<name>A0ABS8YVZ1_9RHOB</name>
<evidence type="ECO:0000256" key="1">
    <source>
        <dbReference type="SAM" id="Phobius"/>
    </source>
</evidence>
<keyword evidence="3" id="KW-1185">Reference proteome</keyword>
<proteinExistence type="predicted"/>
<keyword evidence="1" id="KW-0812">Transmembrane</keyword>
<comment type="caution">
    <text evidence="2">The sequence shown here is derived from an EMBL/GenBank/DDBJ whole genome shotgun (WGS) entry which is preliminary data.</text>
</comment>
<dbReference type="Pfam" id="PF09980">
    <property type="entry name" value="DUF2214"/>
    <property type="match status" value="1"/>
</dbReference>